<gene>
    <name evidence="1" type="ORF">QN277_017805</name>
</gene>
<organism evidence="1 2">
    <name type="scientific">Acacia crassicarpa</name>
    <name type="common">northern wattle</name>
    <dbReference type="NCBI Taxonomy" id="499986"/>
    <lineage>
        <taxon>Eukaryota</taxon>
        <taxon>Viridiplantae</taxon>
        <taxon>Streptophyta</taxon>
        <taxon>Embryophyta</taxon>
        <taxon>Tracheophyta</taxon>
        <taxon>Spermatophyta</taxon>
        <taxon>Magnoliopsida</taxon>
        <taxon>eudicotyledons</taxon>
        <taxon>Gunneridae</taxon>
        <taxon>Pentapetalae</taxon>
        <taxon>rosids</taxon>
        <taxon>fabids</taxon>
        <taxon>Fabales</taxon>
        <taxon>Fabaceae</taxon>
        <taxon>Caesalpinioideae</taxon>
        <taxon>mimosoid clade</taxon>
        <taxon>Acacieae</taxon>
        <taxon>Acacia</taxon>
    </lineage>
</organism>
<dbReference type="PANTHER" id="PTHR33696:SF23">
    <property type="entry name" value="OS03G0674900 PROTEIN"/>
    <property type="match status" value="1"/>
</dbReference>
<dbReference type="PANTHER" id="PTHR33696">
    <property type="entry name" value="T22J18.15-RELATED"/>
    <property type="match status" value="1"/>
</dbReference>
<reference evidence="1" key="1">
    <citation type="submission" date="2023-10" db="EMBL/GenBank/DDBJ databases">
        <title>Chromosome-level genome of the transformable northern wattle, Acacia crassicarpa.</title>
        <authorList>
            <person name="Massaro I."/>
            <person name="Sinha N.R."/>
            <person name="Poethig S."/>
            <person name="Leichty A.R."/>
        </authorList>
    </citation>
    <scope>NUCLEOTIDE SEQUENCE</scope>
    <source>
        <strain evidence="1">Acra3RX</strain>
        <tissue evidence="1">Leaf</tissue>
    </source>
</reference>
<keyword evidence="2" id="KW-1185">Reference proteome</keyword>
<protein>
    <submittedName>
        <fullName evidence="1">Uncharacterized protein</fullName>
    </submittedName>
</protein>
<name>A0AAE1KIG4_9FABA</name>
<evidence type="ECO:0000313" key="2">
    <source>
        <dbReference type="Proteomes" id="UP001293593"/>
    </source>
</evidence>
<accession>A0AAE1KIG4</accession>
<dbReference type="Proteomes" id="UP001293593">
    <property type="component" value="Unassembled WGS sequence"/>
</dbReference>
<dbReference type="AlphaFoldDB" id="A0AAE1KIG4"/>
<comment type="caution">
    <text evidence="1">The sequence shown here is derived from an EMBL/GenBank/DDBJ whole genome shotgun (WGS) entry which is preliminary data.</text>
</comment>
<sequence>MYQMKKSEQLMMQPTTLMMLQRKYSIRSYGCNEVYCSPVNVPFSWEYRPGLSKAAPLQRSKKDILRHTTHQYELSPPPCSLTGPYSVRAVGDSRRQEAPPPILCTVQMKENHRQKEDDPFLKAYRNCTQSPLKLSATSATAVLH</sequence>
<dbReference type="EMBL" id="JAWXYG010000004">
    <property type="protein sequence ID" value="KAK4274610.1"/>
    <property type="molecule type" value="Genomic_DNA"/>
</dbReference>
<proteinExistence type="predicted"/>
<evidence type="ECO:0000313" key="1">
    <source>
        <dbReference type="EMBL" id="KAK4274610.1"/>
    </source>
</evidence>